<proteinExistence type="predicted"/>
<dbReference type="Proteomes" id="UP000824533">
    <property type="component" value="Linkage Group LG12"/>
</dbReference>
<comment type="caution">
    <text evidence="1">The sequence shown here is derived from an EMBL/GenBank/DDBJ whole genome shotgun (WGS) entry which is preliminary data.</text>
</comment>
<evidence type="ECO:0000313" key="1">
    <source>
        <dbReference type="EMBL" id="KAJ0177476.1"/>
    </source>
</evidence>
<gene>
    <name evidence="1" type="ORF">K1T71_007485</name>
</gene>
<name>A0ACC1D0T6_9NEOP</name>
<sequence>MIIEILIFILTTLLTYYLYVYKKIHWYFDERGVKYLPGWPVFGNVIKNTFVKRHIIEDIDEVYRAFPDEKYVGYIEATTPILLIRDPEIMKNITVKDFDHFVNHKEFFSEENEMLFGSSLIMMKGERWRDMRTTLSPAFTGSKMRAMMPFMVDISQNIVEYLRDKTSEDVLVDDVIHRYTSDVIASAGFGLQVNSLVDKDNEFYKTGQTLFNFSLSQRIYFFISAIFPKLAKKLGFQIFPAKTYQFFRDLVSNTMEYRIKNNVERPDMIQLLLEANSGTLKSNHENEEKNIGFATTEEVLKHHGPVRKWTQNELASQVFLFFIAGFETSASSLAICIHELALNPHVEEKLYQEIKKFKDIKGELKYDNISELKYLDCVLNEVSRKWAVAIFMDRVCNKAYELPPPREGGKPYVIKPGEVVYNVVNSIHMDPKYYPDPEKFDPERFSDENKHNIKPFTFMPFGMGPRNCIGSRFAILELKVLLYNLVLKYKIVETGKTSNPIKLAPENFNVKAIGGTWVKFEPRV</sequence>
<accession>A0ACC1D0T6</accession>
<keyword evidence="2" id="KW-1185">Reference proteome</keyword>
<reference evidence="1 2" key="1">
    <citation type="journal article" date="2021" name="Front. Genet.">
        <title>Chromosome-Level Genome Assembly Reveals Significant Gene Expansion in the Toll and IMD Signaling Pathways of Dendrolimus kikuchii.</title>
        <authorList>
            <person name="Zhou J."/>
            <person name="Wu P."/>
            <person name="Xiong Z."/>
            <person name="Liu N."/>
            <person name="Zhao N."/>
            <person name="Ji M."/>
            <person name="Qiu Y."/>
            <person name="Yang B."/>
        </authorList>
    </citation>
    <scope>NUCLEOTIDE SEQUENCE [LARGE SCALE GENOMIC DNA]</scope>
    <source>
        <strain evidence="1">Ann1</strain>
    </source>
</reference>
<organism evidence="1 2">
    <name type="scientific">Dendrolimus kikuchii</name>
    <dbReference type="NCBI Taxonomy" id="765133"/>
    <lineage>
        <taxon>Eukaryota</taxon>
        <taxon>Metazoa</taxon>
        <taxon>Ecdysozoa</taxon>
        <taxon>Arthropoda</taxon>
        <taxon>Hexapoda</taxon>
        <taxon>Insecta</taxon>
        <taxon>Pterygota</taxon>
        <taxon>Neoptera</taxon>
        <taxon>Endopterygota</taxon>
        <taxon>Lepidoptera</taxon>
        <taxon>Glossata</taxon>
        <taxon>Ditrysia</taxon>
        <taxon>Bombycoidea</taxon>
        <taxon>Lasiocampidae</taxon>
        <taxon>Dendrolimus</taxon>
    </lineage>
</organism>
<dbReference type="EMBL" id="CM034398">
    <property type="protein sequence ID" value="KAJ0177476.1"/>
    <property type="molecule type" value="Genomic_DNA"/>
</dbReference>
<evidence type="ECO:0000313" key="2">
    <source>
        <dbReference type="Proteomes" id="UP000824533"/>
    </source>
</evidence>
<protein>
    <submittedName>
        <fullName evidence="1">Uncharacterized protein</fullName>
    </submittedName>
</protein>